<dbReference type="PROSITE" id="PS50007">
    <property type="entry name" value="PIPLC_X_DOMAIN"/>
    <property type="match status" value="1"/>
</dbReference>
<protein>
    <recommendedName>
        <fullName evidence="2">phosphoinositide phospholipase C</fullName>
        <ecNumber evidence="2">3.1.4.11</ecNumber>
    </recommendedName>
</protein>
<evidence type="ECO:0000256" key="12">
    <source>
        <dbReference type="ARBA" id="ARBA00023674"/>
    </source>
</evidence>
<dbReference type="InterPro" id="IPR035023">
    <property type="entry name" value="PLC-gamma_C-SH2"/>
</dbReference>
<keyword evidence="8" id="KW-0442">Lipid degradation</keyword>
<dbReference type="EMBL" id="LR902396">
    <property type="protein sequence ID" value="CAD7250483.1"/>
    <property type="molecule type" value="Genomic_DNA"/>
</dbReference>
<feature type="domain" description="EF-hand" evidence="18">
    <location>
        <begin position="195"/>
        <end position="230"/>
    </location>
</feature>
<dbReference type="GO" id="GO:0032587">
    <property type="term" value="C:ruffle membrane"/>
    <property type="evidence" value="ECO:0007669"/>
    <property type="project" value="TreeGrafter"/>
</dbReference>
<evidence type="ECO:0000259" key="17">
    <source>
        <dbReference type="PROSITE" id="PS50003"/>
    </source>
</evidence>
<evidence type="ECO:0000256" key="9">
    <source>
        <dbReference type="ARBA" id="ARBA00022999"/>
    </source>
</evidence>
<dbReference type="CDD" id="cd09932">
    <property type="entry name" value="SH2_C-SH2_PLC_gamma_like"/>
    <property type="match status" value="1"/>
</dbReference>
<dbReference type="GO" id="GO:0048015">
    <property type="term" value="P:phosphatidylinositol-mediated signaling"/>
    <property type="evidence" value="ECO:0007669"/>
    <property type="project" value="TreeGrafter"/>
</dbReference>
<dbReference type="CDD" id="cd11825">
    <property type="entry name" value="SH3_PLCgamma"/>
    <property type="match status" value="1"/>
</dbReference>
<dbReference type="Proteomes" id="UP000677054">
    <property type="component" value="Unassembled WGS sequence"/>
</dbReference>
<proteinExistence type="predicted"/>
<dbReference type="GO" id="GO:0016042">
    <property type="term" value="P:lipid catabolic process"/>
    <property type="evidence" value="ECO:0007669"/>
    <property type="project" value="UniProtKB-KW"/>
</dbReference>
<dbReference type="Gene3D" id="1.10.238.10">
    <property type="entry name" value="EF-hand"/>
    <property type="match status" value="1"/>
</dbReference>
<dbReference type="Gene3D" id="2.30.30.40">
    <property type="entry name" value="SH3 Domains"/>
    <property type="match status" value="1"/>
</dbReference>
<keyword evidence="6" id="KW-0378">Hydrolase</keyword>
<dbReference type="FunFam" id="3.30.505.10:FF:000011">
    <property type="entry name" value="1-phosphatidylinositol 4,5-bisphosphate phosphodiesterase gamma"/>
    <property type="match status" value="1"/>
</dbReference>
<dbReference type="Gene3D" id="3.20.20.190">
    <property type="entry name" value="Phosphatidylinositol (PI) phosphodiesterase"/>
    <property type="match status" value="2"/>
</dbReference>
<dbReference type="InterPro" id="IPR000980">
    <property type="entry name" value="SH2"/>
</dbReference>
<evidence type="ECO:0000256" key="2">
    <source>
        <dbReference type="ARBA" id="ARBA00012368"/>
    </source>
</evidence>
<dbReference type="SUPFAM" id="SSF50044">
    <property type="entry name" value="SH3-domain"/>
    <property type="match status" value="1"/>
</dbReference>
<keyword evidence="10" id="KW-0443">Lipid metabolism</keyword>
<dbReference type="Pfam" id="PF23329">
    <property type="entry name" value="EF_HAND_1_PLCG"/>
    <property type="match status" value="1"/>
</dbReference>
<keyword evidence="9 13" id="KW-0727">SH2 domain</keyword>
<dbReference type="InterPro" id="IPR011992">
    <property type="entry name" value="EF-hand-dom_pair"/>
</dbReference>
<dbReference type="InterPro" id="IPR002048">
    <property type="entry name" value="EF_hand_dom"/>
</dbReference>
<dbReference type="PROSITE" id="PS50002">
    <property type="entry name" value="SH3"/>
    <property type="match status" value="1"/>
</dbReference>
<dbReference type="FunFam" id="3.30.505.10:FF:000009">
    <property type="entry name" value="1-phosphatidylinositol 4,5-bisphosphate phosphodiesterase gamma"/>
    <property type="match status" value="1"/>
</dbReference>
<dbReference type="PROSITE" id="PS50003">
    <property type="entry name" value="PH_DOMAIN"/>
    <property type="match status" value="1"/>
</dbReference>
<evidence type="ECO:0000313" key="19">
    <source>
        <dbReference type="EMBL" id="CAD7250483.1"/>
    </source>
</evidence>
<dbReference type="GO" id="GO:0048468">
    <property type="term" value="P:cell development"/>
    <property type="evidence" value="ECO:0007669"/>
    <property type="project" value="UniProtKB-ARBA"/>
</dbReference>
<dbReference type="InterPro" id="IPR000909">
    <property type="entry name" value="PLipase_C_PInositol-sp_X_dom"/>
</dbReference>
<keyword evidence="4" id="KW-0597">Phosphoprotein</keyword>
<dbReference type="Pfam" id="PF00388">
    <property type="entry name" value="PI-PLC-X"/>
    <property type="match status" value="2"/>
</dbReference>
<dbReference type="GO" id="GO:0051209">
    <property type="term" value="P:release of sequestered calcium ion into cytosol"/>
    <property type="evidence" value="ECO:0007669"/>
    <property type="project" value="TreeGrafter"/>
</dbReference>
<dbReference type="OrthoDB" id="269822at2759"/>
<organism evidence="19">
    <name type="scientific">Darwinula stevensoni</name>
    <dbReference type="NCBI Taxonomy" id="69355"/>
    <lineage>
        <taxon>Eukaryota</taxon>
        <taxon>Metazoa</taxon>
        <taxon>Ecdysozoa</taxon>
        <taxon>Arthropoda</taxon>
        <taxon>Crustacea</taxon>
        <taxon>Oligostraca</taxon>
        <taxon>Ostracoda</taxon>
        <taxon>Podocopa</taxon>
        <taxon>Podocopida</taxon>
        <taxon>Darwinulocopina</taxon>
        <taxon>Darwinuloidea</taxon>
        <taxon>Darwinulidae</taxon>
        <taxon>Darwinula</taxon>
    </lineage>
</organism>
<feature type="non-terminal residue" evidence="19">
    <location>
        <position position="1"/>
    </location>
</feature>
<dbReference type="PROSITE" id="PS50001">
    <property type="entry name" value="SH2"/>
    <property type="match status" value="2"/>
</dbReference>
<evidence type="ECO:0000256" key="1">
    <source>
        <dbReference type="ARBA" id="ARBA00001913"/>
    </source>
</evidence>
<dbReference type="InterPro" id="IPR036028">
    <property type="entry name" value="SH3-like_dom_sf"/>
</dbReference>
<dbReference type="GO" id="GO:0046488">
    <property type="term" value="P:phosphatidylinositol metabolic process"/>
    <property type="evidence" value="ECO:0007669"/>
    <property type="project" value="TreeGrafter"/>
</dbReference>
<dbReference type="Gene3D" id="3.30.505.10">
    <property type="entry name" value="SH2 domain"/>
    <property type="match status" value="2"/>
</dbReference>
<evidence type="ECO:0000256" key="7">
    <source>
        <dbReference type="ARBA" id="ARBA00022837"/>
    </source>
</evidence>
<evidence type="ECO:0000256" key="8">
    <source>
        <dbReference type="ARBA" id="ARBA00022963"/>
    </source>
</evidence>
<evidence type="ECO:0000256" key="14">
    <source>
        <dbReference type="PROSITE-ProRule" id="PRU00192"/>
    </source>
</evidence>
<dbReference type="PANTHER" id="PTHR10336:SF159">
    <property type="entry name" value="1-PHOSPHATIDYLINOSITOL 4,5-BISPHOSPHATE PHOSPHODIESTERASE GAMMA"/>
    <property type="match status" value="1"/>
</dbReference>
<dbReference type="FunFam" id="2.30.30.40:FF:000051">
    <property type="entry name" value="1-phosphatidylinositol 4,5-bisphosphate phosphodiesterase gamma"/>
    <property type="match status" value="1"/>
</dbReference>
<feature type="domain" description="SH2" evidence="15">
    <location>
        <begin position="494"/>
        <end position="595"/>
    </location>
</feature>
<feature type="domain" description="SH2" evidence="15">
    <location>
        <begin position="606"/>
        <end position="695"/>
    </location>
</feature>
<dbReference type="GO" id="GO:0010634">
    <property type="term" value="P:positive regulation of epithelial cell migration"/>
    <property type="evidence" value="ECO:0007669"/>
    <property type="project" value="TreeGrafter"/>
</dbReference>
<dbReference type="SUPFAM" id="SSF55550">
    <property type="entry name" value="SH2 domain"/>
    <property type="match status" value="2"/>
</dbReference>
<gene>
    <name evidence="19" type="ORF">DSTB1V02_LOCUS10256</name>
</gene>
<feature type="domain" description="PH" evidence="17">
    <location>
        <begin position="29"/>
        <end position="150"/>
    </location>
</feature>
<dbReference type="SUPFAM" id="SSF51695">
    <property type="entry name" value="PLC-like phosphodiesterases"/>
    <property type="match status" value="2"/>
</dbReference>
<dbReference type="PRINTS" id="PR00401">
    <property type="entry name" value="SH2DOMAIN"/>
</dbReference>
<dbReference type="InterPro" id="IPR001849">
    <property type="entry name" value="PH_domain"/>
</dbReference>
<evidence type="ECO:0000256" key="5">
    <source>
        <dbReference type="ARBA" id="ARBA00022737"/>
    </source>
</evidence>
<evidence type="ECO:0000259" key="15">
    <source>
        <dbReference type="PROSITE" id="PS50001"/>
    </source>
</evidence>
<dbReference type="Pfam" id="PF00018">
    <property type="entry name" value="SH3_1"/>
    <property type="match status" value="1"/>
</dbReference>
<dbReference type="Gene3D" id="2.30.29.30">
    <property type="entry name" value="Pleckstrin-homology domain (PH domain)/Phosphotyrosine-binding domain (PTB)"/>
    <property type="match status" value="1"/>
</dbReference>
<dbReference type="InterPro" id="IPR036860">
    <property type="entry name" value="SH2_dom_sf"/>
</dbReference>
<name>A0A7R9FPW4_9CRUS</name>
<dbReference type="InterPro" id="IPR011993">
    <property type="entry name" value="PH-like_dom_sf"/>
</dbReference>
<evidence type="ECO:0000256" key="13">
    <source>
        <dbReference type="PROSITE-ProRule" id="PRU00191"/>
    </source>
</evidence>
<dbReference type="Pfam" id="PF00017">
    <property type="entry name" value="SH2"/>
    <property type="match status" value="2"/>
</dbReference>
<evidence type="ECO:0000259" key="16">
    <source>
        <dbReference type="PROSITE" id="PS50002"/>
    </source>
</evidence>
<comment type="catalytic activity">
    <reaction evidence="12">
        <text>a 1,2-diacyl-sn-glycero-3-phospho-(1D-myo-inositol-4,5-bisphosphate) + H2O = 1D-myo-inositol 1,4,5-trisphosphate + a 1,2-diacyl-sn-glycerol + H(+)</text>
        <dbReference type="Rhea" id="RHEA:33179"/>
        <dbReference type="ChEBI" id="CHEBI:15377"/>
        <dbReference type="ChEBI" id="CHEBI:15378"/>
        <dbReference type="ChEBI" id="CHEBI:17815"/>
        <dbReference type="ChEBI" id="CHEBI:58456"/>
        <dbReference type="ChEBI" id="CHEBI:203600"/>
        <dbReference type="EC" id="3.1.4.11"/>
    </reaction>
    <physiologicalReaction direction="left-to-right" evidence="12">
        <dbReference type="Rhea" id="RHEA:33180"/>
    </physiologicalReaction>
</comment>
<sequence length="823" mass="94973">MRGSGSRSSLNGIVPPPPGPLPEMEHIISALERGTVVYKFYVRKRPEKGQLSIRRETRQVIWKKAVPTSTAGSGKFVFDGAIDLHELKEVRATRSSKEFDRWQDDTRRNDTQWCFVLLYGMEFRMKTCSLAALSENECRMWVKALRHLAEDTRKASYPLQLERWLRKEFYSMENPHGTVSVKDLKSWLQKVNCKLPTSKLQEIFQLVDTRRRGELNFDDFDIFLNQILGDQTWIREITKAFVGPKGTFSSESSVEAYARALRMGCRCVELDCWDGPDGIPYIYHGHTLTTKIKFMDVLRIIKEHAFAVSDYPVILSIEDHCSLPQQRRMAVAFQEEHAFAVSDYPVILSIEDHCSLPQQRRMAVAFQEVFGDALLKHRLDPASGVMPSPEILKRKVILKHKKLPESSSLEDTVAAVREDAEGDASNWVKNGVLYLEDPVDRRWNRHFFVLTPSRLYYTVEREDSAGEDDVDDRDRSSVVKESCPNEELHFGEKWFHGRLPGGRANAEKLLREYSHLGDGTFLVRESETFVGDYSLSFWRQGQVNHCRIKNHQDNGRTKYYMIDTLTFDSLYDLVTHYRTHPLRSQEFLITLKEPVPQPSQHEGKEWYHSALTRQQAEEFLKRVPYDGAFLVRKSDKEPNTYAISFRAEGKIKHCCIKQEGRLFVIGTSQFESLVDLVEYYEKNDLYKKMKLKYPVNEELVRRLKLEPEEGAVYGHPDLYTDPNSFTSKVQSVVVKALYDYRAQREDELSFCKHVIISNVNKRDGGWWQGDYGGKKQHYFPANYVEEVESGEENGEGALLGNLQQGSVDIVGCDVEILDFQASP</sequence>
<evidence type="ECO:0000256" key="4">
    <source>
        <dbReference type="ARBA" id="ARBA00022553"/>
    </source>
</evidence>
<dbReference type="InterPro" id="IPR017946">
    <property type="entry name" value="PLC-like_Pdiesterase_TIM-brl"/>
</dbReference>
<dbReference type="GO" id="GO:0005509">
    <property type="term" value="F:calcium ion binding"/>
    <property type="evidence" value="ECO:0007669"/>
    <property type="project" value="InterPro"/>
</dbReference>
<keyword evidence="20" id="KW-1185">Reference proteome</keyword>
<dbReference type="CDD" id="cd10341">
    <property type="entry name" value="SH2_N-SH2_PLC_gamma_like"/>
    <property type="match status" value="1"/>
</dbReference>
<dbReference type="PROSITE" id="PS50222">
    <property type="entry name" value="EF_HAND_2"/>
    <property type="match status" value="1"/>
</dbReference>
<dbReference type="SUPFAM" id="SSF50729">
    <property type="entry name" value="PH domain-like"/>
    <property type="match status" value="2"/>
</dbReference>
<dbReference type="InterPro" id="IPR001452">
    <property type="entry name" value="SH3_domain"/>
</dbReference>
<dbReference type="AlphaFoldDB" id="A0A7R9FPW4"/>
<dbReference type="InterPro" id="IPR056586">
    <property type="entry name" value="EF-hand_PLCG1"/>
</dbReference>
<reference evidence="19" key="1">
    <citation type="submission" date="2020-11" db="EMBL/GenBank/DDBJ databases">
        <authorList>
            <person name="Tran Van P."/>
        </authorList>
    </citation>
    <scope>NUCLEOTIDE SEQUENCE</scope>
</reference>
<dbReference type="SUPFAM" id="SSF47473">
    <property type="entry name" value="EF-hand"/>
    <property type="match status" value="1"/>
</dbReference>
<keyword evidence="5" id="KW-0677">Repeat</keyword>
<keyword evidence="11" id="KW-0807">Transducer</keyword>
<dbReference type="SMART" id="SM00148">
    <property type="entry name" value="PLCXc"/>
    <property type="match status" value="1"/>
</dbReference>
<dbReference type="EMBL" id="CAJPEV010002879">
    <property type="protein sequence ID" value="CAG0898320.1"/>
    <property type="molecule type" value="Genomic_DNA"/>
</dbReference>
<dbReference type="InterPro" id="IPR001192">
    <property type="entry name" value="PI-PLC_fam"/>
</dbReference>
<evidence type="ECO:0000313" key="20">
    <source>
        <dbReference type="Proteomes" id="UP000677054"/>
    </source>
</evidence>
<dbReference type="SMART" id="SM00252">
    <property type="entry name" value="SH2"/>
    <property type="match status" value="2"/>
</dbReference>
<evidence type="ECO:0000256" key="3">
    <source>
        <dbReference type="ARBA" id="ARBA00022443"/>
    </source>
</evidence>
<keyword evidence="7" id="KW-0106">Calcium</keyword>
<evidence type="ECO:0000256" key="6">
    <source>
        <dbReference type="ARBA" id="ARBA00022801"/>
    </source>
</evidence>
<dbReference type="GO" id="GO:0004435">
    <property type="term" value="F:phosphatidylinositol-4,5-bisphosphate phospholipase C activity"/>
    <property type="evidence" value="ECO:0007669"/>
    <property type="project" value="UniProtKB-EC"/>
</dbReference>
<dbReference type="InterPro" id="IPR035024">
    <property type="entry name" value="PLC-gamma_N-SH2"/>
</dbReference>
<keyword evidence="3 14" id="KW-0728">SH3 domain</keyword>
<dbReference type="PANTHER" id="PTHR10336">
    <property type="entry name" value="PHOSPHOINOSITIDE-SPECIFIC PHOSPHOLIPASE C FAMILY PROTEIN"/>
    <property type="match status" value="1"/>
</dbReference>
<dbReference type="CDD" id="cd13362">
    <property type="entry name" value="PH_PLC_gamma"/>
    <property type="match status" value="1"/>
</dbReference>
<dbReference type="PRINTS" id="PR00452">
    <property type="entry name" value="SH3DOMAIN"/>
</dbReference>
<accession>A0A7R9FPW4</accession>
<dbReference type="SMART" id="SM00326">
    <property type="entry name" value="SH3"/>
    <property type="match status" value="1"/>
</dbReference>
<evidence type="ECO:0000256" key="10">
    <source>
        <dbReference type="ARBA" id="ARBA00023098"/>
    </source>
</evidence>
<evidence type="ECO:0000256" key="11">
    <source>
        <dbReference type="ARBA" id="ARBA00023224"/>
    </source>
</evidence>
<comment type="cofactor">
    <cofactor evidence="1">
        <name>Ca(2+)</name>
        <dbReference type="ChEBI" id="CHEBI:29108"/>
    </cofactor>
</comment>
<feature type="domain" description="SH3" evidence="16">
    <location>
        <begin position="729"/>
        <end position="789"/>
    </location>
</feature>
<evidence type="ECO:0000259" key="18">
    <source>
        <dbReference type="PROSITE" id="PS50222"/>
    </source>
</evidence>
<dbReference type="EC" id="3.1.4.11" evidence="2"/>